<dbReference type="InterPro" id="IPR001584">
    <property type="entry name" value="Integrase_cat-core"/>
</dbReference>
<evidence type="ECO:0000313" key="2">
    <source>
        <dbReference type="EMBL" id="KZC03821.1"/>
    </source>
</evidence>
<dbReference type="OrthoDB" id="8014450at2759"/>
<sequence>MRSPSMYDCIRPNQRRPRRLLVHLSNYFINYSRPKTIVSDRGSCFTAQDFRDFLAERNIKHVLIATGSPQANGQVERVNRVLTAILSKLTDNREEKYWYKLLDNVEYSLNNTVSKSTGETPSKLLFGIDQRGTVVDEIKEYLNETINTTRENLAEMRAQAASKIAHSQEYNEKYYNSKRKIPRKYNEGDLVMIRNFNSTPGASKKLLPQFKGPYKIMKELRNDRYIIADVEGFQNSQRAYEGVWEAKNIRPWIVSA</sequence>
<dbReference type="STRING" id="178035.A0A154NW65"/>
<dbReference type="PANTHER" id="PTHR37984">
    <property type="entry name" value="PROTEIN CBG26694"/>
    <property type="match status" value="1"/>
</dbReference>
<dbReference type="GO" id="GO:0003676">
    <property type="term" value="F:nucleic acid binding"/>
    <property type="evidence" value="ECO:0007669"/>
    <property type="project" value="InterPro"/>
</dbReference>
<dbReference type="PANTHER" id="PTHR37984:SF5">
    <property type="entry name" value="PROTEIN NYNRIN-LIKE"/>
    <property type="match status" value="1"/>
</dbReference>
<dbReference type="InterPro" id="IPR050951">
    <property type="entry name" value="Retrovirus_Pol_polyprotein"/>
</dbReference>
<protein>
    <submittedName>
        <fullName evidence="2">Pro-Pol polyprotein</fullName>
    </submittedName>
</protein>
<proteinExistence type="predicted"/>
<dbReference type="Gene3D" id="3.30.420.10">
    <property type="entry name" value="Ribonuclease H-like superfamily/Ribonuclease H"/>
    <property type="match status" value="1"/>
</dbReference>
<dbReference type="InterPro" id="IPR012337">
    <property type="entry name" value="RNaseH-like_sf"/>
</dbReference>
<evidence type="ECO:0000313" key="3">
    <source>
        <dbReference type="Proteomes" id="UP000076502"/>
    </source>
</evidence>
<accession>A0A154NW65</accession>
<dbReference type="SUPFAM" id="SSF53098">
    <property type="entry name" value="Ribonuclease H-like"/>
    <property type="match status" value="1"/>
</dbReference>
<dbReference type="Proteomes" id="UP000076502">
    <property type="component" value="Unassembled WGS sequence"/>
</dbReference>
<dbReference type="GO" id="GO:0015074">
    <property type="term" value="P:DNA integration"/>
    <property type="evidence" value="ECO:0007669"/>
    <property type="project" value="InterPro"/>
</dbReference>
<dbReference type="AlphaFoldDB" id="A0A154NW65"/>
<gene>
    <name evidence="2" type="ORF">WN55_07910</name>
</gene>
<organism evidence="2 3">
    <name type="scientific">Dufourea novaeangliae</name>
    <name type="common">Sweat bee</name>
    <dbReference type="NCBI Taxonomy" id="178035"/>
    <lineage>
        <taxon>Eukaryota</taxon>
        <taxon>Metazoa</taxon>
        <taxon>Ecdysozoa</taxon>
        <taxon>Arthropoda</taxon>
        <taxon>Hexapoda</taxon>
        <taxon>Insecta</taxon>
        <taxon>Pterygota</taxon>
        <taxon>Neoptera</taxon>
        <taxon>Endopterygota</taxon>
        <taxon>Hymenoptera</taxon>
        <taxon>Apocrita</taxon>
        <taxon>Aculeata</taxon>
        <taxon>Apoidea</taxon>
        <taxon>Anthophila</taxon>
        <taxon>Halictidae</taxon>
        <taxon>Rophitinae</taxon>
        <taxon>Dufourea</taxon>
    </lineage>
</organism>
<feature type="domain" description="Integrase catalytic" evidence="1">
    <location>
        <begin position="24"/>
        <end position="129"/>
    </location>
</feature>
<keyword evidence="3" id="KW-1185">Reference proteome</keyword>
<dbReference type="PROSITE" id="PS50994">
    <property type="entry name" value="INTEGRASE"/>
    <property type="match status" value="1"/>
</dbReference>
<name>A0A154NW65_DUFNO</name>
<dbReference type="EMBL" id="KQ434770">
    <property type="protein sequence ID" value="KZC03821.1"/>
    <property type="molecule type" value="Genomic_DNA"/>
</dbReference>
<reference evidence="2 3" key="1">
    <citation type="submission" date="2015-07" db="EMBL/GenBank/DDBJ databases">
        <title>The genome of Dufourea novaeangliae.</title>
        <authorList>
            <person name="Pan H."/>
            <person name="Kapheim K."/>
        </authorList>
    </citation>
    <scope>NUCLEOTIDE SEQUENCE [LARGE SCALE GENOMIC DNA]</scope>
    <source>
        <strain evidence="2">0120121106</strain>
        <tissue evidence="2">Whole body</tissue>
    </source>
</reference>
<evidence type="ECO:0000259" key="1">
    <source>
        <dbReference type="PROSITE" id="PS50994"/>
    </source>
</evidence>
<dbReference type="InterPro" id="IPR036397">
    <property type="entry name" value="RNaseH_sf"/>
</dbReference>